<dbReference type="GO" id="GO:0004867">
    <property type="term" value="F:serine-type endopeptidase inhibitor activity"/>
    <property type="evidence" value="ECO:0007669"/>
    <property type="project" value="UniProtKB-KW"/>
</dbReference>
<proteinExistence type="predicted"/>
<dbReference type="Pfam" id="PF00014">
    <property type="entry name" value="Kunitz_BPTI"/>
    <property type="match status" value="2"/>
</dbReference>
<dbReference type="CDD" id="cd00109">
    <property type="entry name" value="Kunitz-type"/>
    <property type="match status" value="2"/>
</dbReference>
<reference evidence="5" key="1">
    <citation type="submission" date="2025-08" db="UniProtKB">
        <authorList>
            <consortium name="RefSeq"/>
        </authorList>
    </citation>
    <scope>IDENTIFICATION</scope>
</reference>
<dbReference type="RefSeq" id="XP_013169137.1">
    <property type="nucleotide sequence ID" value="XM_013313683.1"/>
</dbReference>
<dbReference type="FunFam" id="4.10.410.10:FF:000020">
    <property type="entry name" value="Collagen, type VI, alpha 3"/>
    <property type="match status" value="1"/>
</dbReference>
<keyword evidence="3" id="KW-1015">Disulfide bond</keyword>
<dbReference type="Proteomes" id="UP000694872">
    <property type="component" value="Unplaced"/>
</dbReference>
<dbReference type="GeneID" id="106118921"/>
<dbReference type="PRINTS" id="PR00759">
    <property type="entry name" value="BASICPTASE"/>
</dbReference>
<feature type="domain" description="BPTI/Kunitz inhibitor" evidence="4">
    <location>
        <begin position="145"/>
        <end position="195"/>
    </location>
</feature>
<keyword evidence="2" id="KW-0722">Serine protease inhibitor</keyword>
<dbReference type="InterPro" id="IPR020901">
    <property type="entry name" value="Prtase_inh_Kunz-CS"/>
</dbReference>
<dbReference type="PROSITE" id="PS00280">
    <property type="entry name" value="BPTI_KUNITZ_1"/>
    <property type="match status" value="1"/>
</dbReference>
<organism evidence="5">
    <name type="scientific">Papilio xuthus</name>
    <name type="common">Asian swallowtail butterfly</name>
    <dbReference type="NCBI Taxonomy" id="66420"/>
    <lineage>
        <taxon>Eukaryota</taxon>
        <taxon>Metazoa</taxon>
        <taxon>Ecdysozoa</taxon>
        <taxon>Arthropoda</taxon>
        <taxon>Hexapoda</taxon>
        <taxon>Insecta</taxon>
        <taxon>Pterygota</taxon>
        <taxon>Neoptera</taxon>
        <taxon>Endopterygota</taxon>
        <taxon>Lepidoptera</taxon>
        <taxon>Glossata</taxon>
        <taxon>Ditrysia</taxon>
        <taxon>Papilionoidea</taxon>
        <taxon>Papilionidae</taxon>
        <taxon>Papilioninae</taxon>
        <taxon>Papilio</taxon>
    </lineage>
</organism>
<dbReference type="KEGG" id="pxu:106118921"/>
<dbReference type="AlphaFoldDB" id="A0AAJ6ZBJ6"/>
<dbReference type="InterPro" id="IPR050098">
    <property type="entry name" value="TFPI/VKTCI-like"/>
</dbReference>
<dbReference type="PROSITE" id="PS50279">
    <property type="entry name" value="BPTI_KUNITZ_2"/>
    <property type="match status" value="2"/>
</dbReference>
<evidence type="ECO:0000256" key="1">
    <source>
        <dbReference type="ARBA" id="ARBA00022690"/>
    </source>
</evidence>
<name>A0AAJ6ZBJ6_PAPXU</name>
<accession>A0AAJ6ZBJ6</accession>
<sequence>MYYQHCIILVLVYVMGKVVHNFTLTSPTIRQYVIPKTTKLLKRRNMESVMFKSAPQIELPAIDRRKISPEDIWNWDYWCKLQPKLGNCSDFVTRYYYDTQIDQCVNFTYSGCDANKNNFESAEKCEQYCHGTTYLSLREETSNYCALQQDAGICLALVRRYYYDINKDKCVIFHYGGCGGNRNRFNTKSDCLNDCKGT</sequence>
<evidence type="ECO:0000256" key="2">
    <source>
        <dbReference type="ARBA" id="ARBA00022900"/>
    </source>
</evidence>
<dbReference type="PANTHER" id="PTHR10083">
    <property type="entry name" value="KUNITZ-TYPE PROTEASE INHIBITOR-RELATED"/>
    <property type="match status" value="1"/>
</dbReference>
<gene>
    <name evidence="5" type="primary">LOC106118921</name>
</gene>
<protein>
    <submittedName>
        <fullName evidence="5">Boophilin-G2-like</fullName>
    </submittedName>
</protein>
<dbReference type="PANTHER" id="PTHR10083:SF374">
    <property type="entry name" value="BPTI_KUNITZ INHIBITOR DOMAIN-CONTAINING PROTEIN"/>
    <property type="match status" value="1"/>
</dbReference>
<dbReference type="InterPro" id="IPR036880">
    <property type="entry name" value="Kunitz_BPTI_sf"/>
</dbReference>
<evidence type="ECO:0000259" key="4">
    <source>
        <dbReference type="PROSITE" id="PS50279"/>
    </source>
</evidence>
<dbReference type="SUPFAM" id="SSF57362">
    <property type="entry name" value="BPTI-like"/>
    <property type="match status" value="2"/>
</dbReference>
<dbReference type="SMART" id="SM00131">
    <property type="entry name" value="KU"/>
    <property type="match status" value="2"/>
</dbReference>
<evidence type="ECO:0000256" key="3">
    <source>
        <dbReference type="ARBA" id="ARBA00023157"/>
    </source>
</evidence>
<dbReference type="Gene3D" id="4.10.410.10">
    <property type="entry name" value="Pancreatic trypsin inhibitor Kunitz domain"/>
    <property type="match status" value="2"/>
</dbReference>
<keyword evidence="1" id="KW-0646">Protease inhibitor</keyword>
<dbReference type="GO" id="GO:0005615">
    <property type="term" value="C:extracellular space"/>
    <property type="evidence" value="ECO:0007669"/>
    <property type="project" value="TreeGrafter"/>
</dbReference>
<dbReference type="InterPro" id="IPR002223">
    <property type="entry name" value="Kunitz_BPTI"/>
</dbReference>
<evidence type="ECO:0000313" key="5">
    <source>
        <dbReference type="RefSeq" id="XP_013169137.1"/>
    </source>
</evidence>
<feature type="domain" description="BPTI/Kunitz inhibitor" evidence="4">
    <location>
        <begin position="79"/>
        <end position="129"/>
    </location>
</feature>